<dbReference type="AlphaFoldDB" id="A0A923NG44"/>
<dbReference type="Proteomes" id="UP000602647">
    <property type="component" value="Unassembled WGS sequence"/>
</dbReference>
<comment type="caution">
    <text evidence="1">The sequence shown here is derived from an EMBL/GenBank/DDBJ whole genome shotgun (WGS) entry which is preliminary data.</text>
</comment>
<sequence length="131" mass="15097">MEKKVLLQRLEDADVDVSDAVKRFMGNEELYLKFIRKLPESLNLDKLEASLQSEKESDFYHYMHDLKGLAGNLGLLQIYDPANAALVEYRSSGLRNLKKMYGLLSEIRDYSQKVMAILEEDFENDETGSEL</sequence>
<gene>
    <name evidence="1" type="ORF">H9L42_00690</name>
</gene>
<dbReference type="InterPro" id="IPR036641">
    <property type="entry name" value="HPT_dom_sf"/>
</dbReference>
<reference evidence="1" key="1">
    <citation type="submission" date="2020-08" db="EMBL/GenBank/DDBJ databases">
        <title>Genome public.</title>
        <authorList>
            <person name="Liu C."/>
            <person name="Sun Q."/>
        </authorList>
    </citation>
    <scope>NUCLEOTIDE SEQUENCE</scope>
    <source>
        <strain evidence="1">BX12</strain>
    </source>
</reference>
<evidence type="ECO:0000313" key="2">
    <source>
        <dbReference type="Proteomes" id="UP000602647"/>
    </source>
</evidence>
<proteinExistence type="predicted"/>
<evidence type="ECO:0008006" key="3">
    <source>
        <dbReference type="Google" id="ProtNLM"/>
    </source>
</evidence>
<evidence type="ECO:0000313" key="1">
    <source>
        <dbReference type="EMBL" id="MBC6678348.1"/>
    </source>
</evidence>
<dbReference type="SUPFAM" id="SSF47226">
    <property type="entry name" value="Histidine-containing phosphotransfer domain, HPT domain"/>
    <property type="match status" value="1"/>
</dbReference>
<organism evidence="1 2">
    <name type="scientific">Zhenpiania hominis</name>
    <dbReference type="NCBI Taxonomy" id="2763644"/>
    <lineage>
        <taxon>Bacteria</taxon>
        <taxon>Bacillati</taxon>
        <taxon>Bacillota</taxon>
        <taxon>Clostridia</taxon>
        <taxon>Peptostreptococcales</taxon>
        <taxon>Anaerovoracaceae</taxon>
        <taxon>Zhenpiania</taxon>
    </lineage>
</organism>
<keyword evidence="2" id="KW-1185">Reference proteome</keyword>
<dbReference type="GO" id="GO:0000160">
    <property type="term" value="P:phosphorelay signal transduction system"/>
    <property type="evidence" value="ECO:0007669"/>
    <property type="project" value="InterPro"/>
</dbReference>
<name>A0A923NG44_9FIRM</name>
<dbReference type="RefSeq" id="WP_187301545.1">
    <property type="nucleotide sequence ID" value="NZ_JACRYT010000001.1"/>
</dbReference>
<accession>A0A923NG44</accession>
<dbReference type="Gene3D" id="1.20.120.160">
    <property type="entry name" value="HPT domain"/>
    <property type="match status" value="1"/>
</dbReference>
<protein>
    <recommendedName>
        <fullName evidence="3">Hpt domain-containing protein</fullName>
    </recommendedName>
</protein>
<dbReference type="EMBL" id="JACRYT010000001">
    <property type="protein sequence ID" value="MBC6678348.1"/>
    <property type="molecule type" value="Genomic_DNA"/>
</dbReference>